<dbReference type="PANTHER" id="PTHR46067">
    <property type="entry name" value="ACYL-COA N-ACYLTRANSFERASES (NAT) SUPERFAMILY PROTEIN"/>
    <property type="match status" value="1"/>
</dbReference>
<dbReference type="GO" id="GO:0016747">
    <property type="term" value="F:acyltransferase activity, transferring groups other than amino-acyl groups"/>
    <property type="evidence" value="ECO:0007669"/>
    <property type="project" value="InterPro"/>
</dbReference>
<evidence type="ECO:0000259" key="1">
    <source>
        <dbReference type="PROSITE" id="PS51186"/>
    </source>
</evidence>
<dbReference type="InterPro" id="IPR000182">
    <property type="entry name" value="GNAT_dom"/>
</dbReference>
<dbReference type="AlphaFoldDB" id="A0AA88D6Y9"/>
<evidence type="ECO:0000313" key="2">
    <source>
        <dbReference type="EMBL" id="GMN46720.1"/>
    </source>
</evidence>
<protein>
    <recommendedName>
        <fullName evidence="1">N-acetyltransferase domain-containing protein</fullName>
    </recommendedName>
</protein>
<feature type="domain" description="N-acetyltransferase" evidence="1">
    <location>
        <begin position="32"/>
        <end position="184"/>
    </location>
</feature>
<dbReference type="Proteomes" id="UP001187192">
    <property type="component" value="Unassembled WGS sequence"/>
</dbReference>
<name>A0AA88D6Y9_FICCA</name>
<keyword evidence="3" id="KW-1185">Reference proteome</keyword>
<dbReference type="PANTHER" id="PTHR46067:SF11">
    <property type="entry name" value="N-ACETYLTRANSFERASE DOMAIN-CONTAINING PROTEIN"/>
    <property type="match status" value="1"/>
</dbReference>
<evidence type="ECO:0000313" key="3">
    <source>
        <dbReference type="Proteomes" id="UP001187192"/>
    </source>
</evidence>
<dbReference type="PROSITE" id="PS51186">
    <property type="entry name" value="GNAT"/>
    <property type="match status" value="1"/>
</dbReference>
<dbReference type="SUPFAM" id="SSF55729">
    <property type="entry name" value="Acyl-CoA N-acyltransferases (Nat)"/>
    <property type="match status" value="1"/>
</dbReference>
<organism evidence="2 3">
    <name type="scientific">Ficus carica</name>
    <name type="common">Common fig</name>
    <dbReference type="NCBI Taxonomy" id="3494"/>
    <lineage>
        <taxon>Eukaryota</taxon>
        <taxon>Viridiplantae</taxon>
        <taxon>Streptophyta</taxon>
        <taxon>Embryophyta</taxon>
        <taxon>Tracheophyta</taxon>
        <taxon>Spermatophyta</taxon>
        <taxon>Magnoliopsida</taxon>
        <taxon>eudicotyledons</taxon>
        <taxon>Gunneridae</taxon>
        <taxon>Pentapetalae</taxon>
        <taxon>rosids</taxon>
        <taxon>fabids</taxon>
        <taxon>Rosales</taxon>
        <taxon>Moraceae</taxon>
        <taxon>Ficeae</taxon>
        <taxon>Ficus</taxon>
    </lineage>
</organism>
<dbReference type="Gene3D" id="3.40.630.30">
    <property type="match status" value="1"/>
</dbReference>
<comment type="caution">
    <text evidence="2">The sequence shown here is derived from an EMBL/GenBank/DDBJ whole genome shotgun (WGS) entry which is preliminary data.</text>
</comment>
<gene>
    <name evidence="2" type="ORF">TIFTF001_015910</name>
</gene>
<dbReference type="EMBL" id="BTGU01000023">
    <property type="protein sequence ID" value="GMN46720.1"/>
    <property type="molecule type" value="Genomic_DNA"/>
</dbReference>
<sequence>MDSSRISFRPIKLSDVNEFLEPAGDDRVSRHVRITDCDDFLIYAGDEKVTRFTRWNTFTSKEKALSYINNFCIPHPHCRSICIGDRSIGFVFIKPQEGDNKCRADVGYALAAEYWGQGITTRAVKMVISDGFREFPDLVRMQALVEVENKASQRVLEKNGFNKEGILRKYTFNKGAVREMVMFGLLSSDLKP</sequence>
<proteinExistence type="predicted"/>
<dbReference type="Pfam" id="PF13302">
    <property type="entry name" value="Acetyltransf_3"/>
    <property type="match status" value="1"/>
</dbReference>
<accession>A0AA88D6Y9</accession>
<reference evidence="2" key="1">
    <citation type="submission" date="2023-07" db="EMBL/GenBank/DDBJ databases">
        <title>draft genome sequence of fig (Ficus carica).</title>
        <authorList>
            <person name="Takahashi T."/>
            <person name="Nishimura K."/>
        </authorList>
    </citation>
    <scope>NUCLEOTIDE SEQUENCE</scope>
</reference>
<dbReference type="InterPro" id="IPR016181">
    <property type="entry name" value="Acyl_CoA_acyltransferase"/>
</dbReference>